<dbReference type="GO" id="GO:0046983">
    <property type="term" value="F:protein dimerization activity"/>
    <property type="evidence" value="ECO:0007669"/>
    <property type="project" value="InterPro"/>
</dbReference>
<keyword evidence="1" id="KW-0805">Transcription regulation</keyword>
<evidence type="ECO:0000313" key="5">
    <source>
        <dbReference type="EMBL" id="KAF8397416.1"/>
    </source>
</evidence>
<protein>
    <recommendedName>
        <fullName evidence="4">BHLH domain-containing protein</fullName>
    </recommendedName>
</protein>
<dbReference type="InterPro" id="IPR025610">
    <property type="entry name" value="MYC/MYB_N"/>
</dbReference>
<evidence type="ECO:0000256" key="3">
    <source>
        <dbReference type="SAM" id="MobiDB-lite"/>
    </source>
</evidence>
<evidence type="ECO:0000256" key="2">
    <source>
        <dbReference type="ARBA" id="ARBA00023163"/>
    </source>
</evidence>
<organism evidence="5 6">
    <name type="scientific">Tetracentron sinense</name>
    <name type="common">Spur-leaf</name>
    <dbReference type="NCBI Taxonomy" id="13715"/>
    <lineage>
        <taxon>Eukaryota</taxon>
        <taxon>Viridiplantae</taxon>
        <taxon>Streptophyta</taxon>
        <taxon>Embryophyta</taxon>
        <taxon>Tracheophyta</taxon>
        <taxon>Spermatophyta</taxon>
        <taxon>Magnoliopsida</taxon>
        <taxon>Trochodendrales</taxon>
        <taxon>Trochodendraceae</taxon>
        <taxon>Tetracentron</taxon>
    </lineage>
</organism>
<dbReference type="Proteomes" id="UP000655225">
    <property type="component" value="Unassembled WGS sequence"/>
</dbReference>
<evidence type="ECO:0000259" key="4">
    <source>
        <dbReference type="PROSITE" id="PS50888"/>
    </source>
</evidence>
<name>A0A834Z543_TETSI</name>
<keyword evidence="2" id="KW-0804">Transcription</keyword>
<feature type="region of interest" description="Disordered" evidence="3">
    <location>
        <begin position="451"/>
        <end position="481"/>
    </location>
</feature>
<dbReference type="EMBL" id="JABCRI010000011">
    <property type="protein sequence ID" value="KAF8397416.1"/>
    <property type="molecule type" value="Genomic_DNA"/>
</dbReference>
<dbReference type="Pfam" id="PF14215">
    <property type="entry name" value="bHLH-MYC_N"/>
    <property type="match status" value="1"/>
</dbReference>
<evidence type="ECO:0000313" key="6">
    <source>
        <dbReference type="Proteomes" id="UP000655225"/>
    </source>
</evidence>
<reference evidence="5 6" key="1">
    <citation type="submission" date="2020-04" db="EMBL/GenBank/DDBJ databases">
        <title>Plant Genome Project.</title>
        <authorList>
            <person name="Zhang R.-G."/>
        </authorList>
    </citation>
    <scope>NUCLEOTIDE SEQUENCE [LARGE SCALE GENOMIC DNA]</scope>
    <source>
        <strain evidence="5">YNK0</strain>
        <tissue evidence="5">Leaf</tissue>
    </source>
</reference>
<keyword evidence="6" id="KW-1185">Reference proteome</keyword>
<dbReference type="OrthoDB" id="778365at2759"/>
<dbReference type="InterPro" id="IPR043561">
    <property type="entry name" value="LHW-like"/>
</dbReference>
<comment type="caution">
    <text evidence="5">The sequence shown here is derived from an EMBL/GenBank/DDBJ whole genome shotgun (WGS) entry which is preliminary data.</text>
</comment>
<accession>A0A834Z543</accession>
<gene>
    <name evidence="5" type="ORF">HHK36_016332</name>
</gene>
<dbReference type="OMA" id="IDQIGHT"/>
<dbReference type="PROSITE" id="PS50888">
    <property type="entry name" value="BHLH"/>
    <property type="match status" value="1"/>
</dbReference>
<dbReference type="Pfam" id="PF23176">
    <property type="entry name" value="bHLH_LHW"/>
    <property type="match status" value="1"/>
</dbReference>
<dbReference type="AlphaFoldDB" id="A0A834Z543"/>
<proteinExistence type="predicted"/>
<dbReference type="InterPro" id="IPR011598">
    <property type="entry name" value="bHLH_dom"/>
</dbReference>
<dbReference type="GO" id="GO:0003700">
    <property type="term" value="F:DNA-binding transcription factor activity"/>
    <property type="evidence" value="ECO:0007669"/>
    <property type="project" value="InterPro"/>
</dbReference>
<dbReference type="PANTHER" id="PTHR46196">
    <property type="entry name" value="TRANSCRIPTION FACTOR BHLH155-LIKE ISOFORM X1-RELATED"/>
    <property type="match status" value="1"/>
</dbReference>
<dbReference type="PANTHER" id="PTHR46196:SF3">
    <property type="entry name" value="TRANSCRIPTION FACTOR LHW-LIKE ISOFORM X1"/>
    <property type="match status" value="1"/>
</dbReference>
<evidence type="ECO:0000256" key="1">
    <source>
        <dbReference type="ARBA" id="ARBA00023015"/>
    </source>
</evidence>
<feature type="domain" description="BHLH" evidence="4">
    <location>
        <begin position="467"/>
        <end position="516"/>
    </location>
</feature>
<sequence length="652" mass="72005">MLVLNYVEDAWLLTWEDGYCDPPKPRESVESISDGIYFNETNENFPLGFEASTCNGSSAGYPIELAVANMSCLLYSLGEGYAYVLNTVIVMQTILLVPVIPHGVVQIGSLETVAEDLKLVAHIKDTFNALQYIAGTSMPLTSSKDLISQPLSSLTSPFLENVVESSVIISNLLSRIQSGDPNSVDEVKLTNNKLSTISSQVTPLFMIQDKLQVPGKDLWPILESAREVEFSSISVGPTEGSIFENQSTNANHSEMMGSNMFSFTCHGAANDTDHKSVSSFLSFPMDCELHKALGPAFQRQCNEYLWDSTVSGEDACSSLSLICHSDLNKGLEPSVWESNGWFAEVSDADLLEAVVTNVFDASDNTASNISNSVRSTTTSSEQFAAACQTHSQSEGSVLVGDDSVPWSYVTSAFVASGGNVLTSSSNAASSFKSIMSTLIDEEQQKNGYDHVQSNRGARLSHVSKKKARQGNIQRPRPRDRQMIQERVKELRELVPHGAKCSIDALLDRTIKHMLFLRSVTNQAEKLRQCVHPEGAGEKKRKRSENKGQQNGASWAFDLDSELRVCPIVIEDLDHPGHMLIEMLCEEHGLFLEIAQVICHLEFTILKGTMESHSDKIWAHFVVEAPRGFQRMDIFWHLMQLLQRSNNPISSKF</sequence>
<feature type="region of interest" description="Disordered" evidence="3">
    <location>
        <begin position="527"/>
        <end position="550"/>
    </location>
</feature>